<feature type="repeat" description="Solcar" evidence="9">
    <location>
        <begin position="48"/>
        <end position="136"/>
    </location>
</feature>
<reference evidence="12" key="1">
    <citation type="submission" date="2021-01" db="EMBL/GenBank/DDBJ databases">
        <authorList>
            <person name="Corre E."/>
            <person name="Pelletier E."/>
            <person name="Niang G."/>
            <person name="Scheremetjew M."/>
            <person name="Finn R."/>
            <person name="Kale V."/>
            <person name="Holt S."/>
            <person name="Cochrane G."/>
            <person name="Meng A."/>
            <person name="Brown T."/>
            <person name="Cohen L."/>
        </authorList>
    </citation>
    <scope>NUCLEOTIDE SEQUENCE</scope>
    <source>
        <strain evidence="12">CCMP127</strain>
    </source>
</reference>
<dbReference type="GO" id="GO:1902603">
    <property type="term" value="P:carnitine transmembrane transport"/>
    <property type="evidence" value="ECO:0007669"/>
    <property type="project" value="TreeGrafter"/>
</dbReference>
<keyword evidence="7" id="KW-0496">Mitochondrion</keyword>
<dbReference type="InterPro" id="IPR050567">
    <property type="entry name" value="Mitochondrial_Carrier"/>
</dbReference>
<evidence type="ECO:0000256" key="11">
    <source>
        <dbReference type="SAM" id="SignalP"/>
    </source>
</evidence>
<feature type="chain" id="PRO_5031175440" description="Mitochondrial carrier protein" evidence="11">
    <location>
        <begin position="34"/>
        <end position="342"/>
    </location>
</feature>
<feature type="repeat" description="Solcar" evidence="9">
    <location>
        <begin position="149"/>
        <end position="249"/>
    </location>
</feature>
<keyword evidence="11" id="KW-0732">Signal</keyword>
<gene>
    <name evidence="12" type="ORF">ACOF00016_LOCUS991</name>
</gene>
<evidence type="ECO:0000313" key="12">
    <source>
        <dbReference type="EMBL" id="CAE0402727.1"/>
    </source>
</evidence>
<keyword evidence="5" id="KW-0677">Repeat</keyword>
<protein>
    <recommendedName>
        <fullName evidence="13">Mitochondrial carrier protein</fullName>
    </recommendedName>
</protein>
<keyword evidence="6" id="KW-1133">Transmembrane helix</keyword>
<feature type="signal peptide" evidence="11">
    <location>
        <begin position="1"/>
        <end position="33"/>
    </location>
</feature>
<dbReference type="GO" id="GO:0006839">
    <property type="term" value="P:mitochondrial transport"/>
    <property type="evidence" value="ECO:0007669"/>
    <property type="project" value="TreeGrafter"/>
</dbReference>
<comment type="similarity">
    <text evidence="2 10">Belongs to the mitochondrial carrier (TC 2.A.29) family.</text>
</comment>
<evidence type="ECO:0000256" key="3">
    <source>
        <dbReference type="ARBA" id="ARBA00022448"/>
    </source>
</evidence>
<evidence type="ECO:0000256" key="10">
    <source>
        <dbReference type="RuleBase" id="RU000488"/>
    </source>
</evidence>
<dbReference type="GO" id="GO:0015227">
    <property type="term" value="F:O-acyl-L-carnitine transmembrane transporter activity"/>
    <property type="evidence" value="ECO:0007669"/>
    <property type="project" value="TreeGrafter"/>
</dbReference>
<name>A0A7S3KY19_9STRA</name>
<dbReference type="PANTHER" id="PTHR45624">
    <property type="entry name" value="MITOCHONDRIAL BASIC AMINO ACIDS TRANSPORTER-RELATED"/>
    <property type="match status" value="1"/>
</dbReference>
<accession>A0A7S3KY19</accession>
<dbReference type="Pfam" id="PF00153">
    <property type="entry name" value="Mito_carr"/>
    <property type="match status" value="3"/>
</dbReference>
<dbReference type="PROSITE" id="PS50920">
    <property type="entry name" value="SOLCAR"/>
    <property type="match status" value="3"/>
</dbReference>
<keyword evidence="4 9" id="KW-0812">Transmembrane</keyword>
<evidence type="ECO:0000256" key="6">
    <source>
        <dbReference type="ARBA" id="ARBA00022989"/>
    </source>
</evidence>
<evidence type="ECO:0000256" key="9">
    <source>
        <dbReference type="PROSITE-ProRule" id="PRU00282"/>
    </source>
</evidence>
<evidence type="ECO:0000256" key="4">
    <source>
        <dbReference type="ARBA" id="ARBA00022692"/>
    </source>
</evidence>
<comment type="subcellular location">
    <subcellularLocation>
        <location evidence="1">Mitochondrion membrane</location>
        <topology evidence="1">Multi-pass membrane protein</topology>
    </subcellularLocation>
</comment>
<dbReference type="AlphaFoldDB" id="A0A7S3KY19"/>
<dbReference type="PANTHER" id="PTHR45624:SF4">
    <property type="entry name" value="CONGESTED-LIKE TRACHEA PROTEIN-RELATED"/>
    <property type="match status" value="1"/>
</dbReference>
<evidence type="ECO:0000256" key="1">
    <source>
        <dbReference type="ARBA" id="ARBA00004225"/>
    </source>
</evidence>
<dbReference type="Gene3D" id="1.50.40.10">
    <property type="entry name" value="Mitochondrial carrier domain"/>
    <property type="match status" value="2"/>
</dbReference>
<dbReference type="EMBL" id="HBIM01001142">
    <property type="protein sequence ID" value="CAE0402727.1"/>
    <property type="molecule type" value="Transcribed_RNA"/>
</dbReference>
<feature type="repeat" description="Solcar" evidence="9">
    <location>
        <begin position="252"/>
        <end position="337"/>
    </location>
</feature>
<keyword evidence="3 10" id="KW-0813">Transport</keyword>
<evidence type="ECO:0000256" key="2">
    <source>
        <dbReference type="ARBA" id="ARBA00006375"/>
    </source>
</evidence>
<keyword evidence="8 9" id="KW-0472">Membrane</keyword>
<evidence type="ECO:0000256" key="7">
    <source>
        <dbReference type="ARBA" id="ARBA00023128"/>
    </source>
</evidence>
<evidence type="ECO:0008006" key="13">
    <source>
        <dbReference type="Google" id="ProtNLM"/>
    </source>
</evidence>
<dbReference type="InterPro" id="IPR023395">
    <property type="entry name" value="MCP_dom_sf"/>
</dbReference>
<evidence type="ECO:0000256" key="8">
    <source>
        <dbReference type="ARBA" id="ARBA00023136"/>
    </source>
</evidence>
<proteinExistence type="inferred from homology"/>
<dbReference type="GO" id="GO:0031966">
    <property type="term" value="C:mitochondrial membrane"/>
    <property type="evidence" value="ECO:0007669"/>
    <property type="project" value="UniProtKB-SubCell"/>
</dbReference>
<dbReference type="InterPro" id="IPR018108">
    <property type="entry name" value="MCP_transmembrane"/>
</dbReference>
<organism evidence="12">
    <name type="scientific">Amphora coffeiformis</name>
    <dbReference type="NCBI Taxonomy" id="265554"/>
    <lineage>
        <taxon>Eukaryota</taxon>
        <taxon>Sar</taxon>
        <taxon>Stramenopiles</taxon>
        <taxon>Ochrophyta</taxon>
        <taxon>Bacillariophyta</taxon>
        <taxon>Bacillariophyceae</taxon>
        <taxon>Bacillariophycidae</taxon>
        <taxon>Thalassiophysales</taxon>
        <taxon>Catenulaceae</taxon>
        <taxon>Amphora</taxon>
    </lineage>
</organism>
<sequence length="342" mass="36020">MSHHQQYYGITVAKHVTHLLVFWLAFVVLQCQAEDVAGSVSSKPPAWVSNLHSFAAGGVGGVCSVLVGHPFDLVKVRMQTASAKDKKGSKGTFATLLDIVKTEGLGGLYRGVSAPLVAVAPIWAVSFWGFDTGDKIIRALAAVPAGQALSLPQLCFAGGFSALPTALVMVPAERIKCLLQIQQSEGGGGGKGGNTKIKKKQYKGFQDCASQIYKESGLRGLYKGTVLTLMRDVPGCMVYFGVYTIAKNALGESPVAALVSGALAGVSFWPVILPMDCLKSRYQTAPDGTYKNVGEVYTQLVQEEGVGGLFAGMGPAMIRSMPANAVSFLGAELTKSFLAGFM</sequence>
<evidence type="ECO:0000256" key="5">
    <source>
        <dbReference type="ARBA" id="ARBA00022737"/>
    </source>
</evidence>
<dbReference type="SUPFAM" id="SSF103506">
    <property type="entry name" value="Mitochondrial carrier"/>
    <property type="match status" value="1"/>
</dbReference>